<dbReference type="RefSeq" id="WP_290362948.1">
    <property type="nucleotide sequence ID" value="NZ_JAUFQU010000001.1"/>
</dbReference>
<dbReference type="Pfam" id="PF18096">
    <property type="entry name" value="Thump_like"/>
    <property type="match status" value="1"/>
</dbReference>
<evidence type="ECO:0000259" key="2">
    <source>
        <dbReference type="Pfam" id="PF22013"/>
    </source>
</evidence>
<proteinExistence type="predicted"/>
<dbReference type="GO" id="GO:0008168">
    <property type="term" value="F:methyltransferase activity"/>
    <property type="evidence" value="ECO:0007669"/>
    <property type="project" value="UniProtKB-KW"/>
</dbReference>
<dbReference type="EMBL" id="JAUFQU010000001">
    <property type="protein sequence ID" value="MDN3706897.1"/>
    <property type="molecule type" value="Genomic_DNA"/>
</dbReference>
<dbReference type="InterPro" id="IPR029063">
    <property type="entry name" value="SAM-dependent_MTases_sf"/>
</dbReference>
<dbReference type="Gene3D" id="1.10.10.1110">
    <property type="entry name" value="Methyltransferase PG1098, N-terminal domain"/>
    <property type="match status" value="1"/>
</dbReference>
<feature type="domain" description="PG-1098 ferredoxin-like" evidence="2">
    <location>
        <begin position="277"/>
        <end position="319"/>
    </location>
</feature>
<evidence type="ECO:0000313" key="3">
    <source>
        <dbReference type="EMBL" id="MDN3706897.1"/>
    </source>
</evidence>
<dbReference type="Proteomes" id="UP001242368">
    <property type="component" value="Unassembled WGS sequence"/>
</dbReference>
<sequence>MQHLLTKEVQSFIDDHIDTVVDALALKKNPFPEIEWIDILHQIQSKQKAKLKLPTWYNHDNILYPHPVSIEQTSSEPLAQFKASLISGTRLIDLTGGFGVDCFYFSQQFNEVVHCEHNTTLSDLVKHNYEQLNRENITCLSGDSTVILDNLSQYFDWIYIDPARRADNKQKVFMLQDCVPNVPENLEHYFSFTNQILIKTAPLLDIHAGLSELQNVKKVIIVAFENEVKELLWILEKDFSDDVIIEAVTIDKHQNISSYAFSVTDATFTTHSLPKSYVYEPNSALMKTGNFNAIADRFGLKKLHKHSHLYTSDELIDFPGRRFKILEIIPAAKKEIKQYLENKKWNITVRNFPMKVEEIRKKYKIKDGGNQFAFFTTDLNNQKIVLLCEKI</sequence>
<dbReference type="Pfam" id="PF22013">
    <property type="entry name" value="PG_1098_Fer"/>
    <property type="match status" value="1"/>
</dbReference>
<dbReference type="SUPFAM" id="SSF53335">
    <property type="entry name" value="S-adenosyl-L-methionine-dependent methyltransferases"/>
    <property type="match status" value="1"/>
</dbReference>
<gene>
    <name evidence="3" type="ORF">QW060_07095</name>
</gene>
<protein>
    <submittedName>
        <fullName evidence="3">Class I SAM-dependent methyltransferase</fullName>
    </submittedName>
</protein>
<dbReference type="InterPro" id="IPR041497">
    <property type="entry name" value="Thump-like"/>
</dbReference>
<keyword evidence="3" id="KW-0489">Methyltransferase</keyword>
<comment type="caution">
    <text evidence="3">The sequence shown here is derived from an EMBL/GenBank/DDBJ whole genome shotgun (WGS) entry which is preliminary data.</text>
</comment>
<dbReference type="GO" id="GO:0032259">
    <property type="term" value="P:methylation"/>
    <property type="evidence" value="ECO:0007669"/>
    <property type="project" value="UniProtKB-KW"/>
</dbReference>
<dbReference type="InterPro" id="IPR054168">
    <property type="entry name" value="PG_1098_Fer"/>
</dbReference>
<organism evidence="3 4">
    <name type="scientific">Paenimyroides ceti</name>
    <dbReference type="NCBI Taxonomy" id="395087"/>
    <lineage>
        <taxon>Bacteria</taxon>
        <taxon>Pseudomonadati</taxon>
        <taxon>Bacteroidota</taxon>
        <taxon>Flavobacteriia</taxon>
        <taxon>Flavobacteriales</taxon>
        <taxon>Flavobacteriaceae</taxon>
        <taxon>Paenimyroides</taxon>
    </lineage>
</organism>
<accession>A0ABT8CUN4</accession>
<dbReference type="Gene3D" id="3.40.50.150">
    <property type="entry name" value="Vaccinia Virus protein VP39"/>
    <property type="match status" value="1"/>
</dbReference>
<keyword evidence="3" id="KW-0808">Transferase</keyword>
<keyword evidence="4" id="KW-1185">Reference proteome</keyword>
<evidence type="ECO:0000313" key="4">
    <source>
        <dbReference type="Proteomes" id="UP001242368"/>
    </source>
</evidence>
<name>A0ABT8CUN4_9FLAO</name>
<feature type="domain" description="THUMP-like" evidence="1">
    <location>
        <begin position="320"/>
        <end position="390"/>
    </location>
</feature>
<reference evidence="4" key="1">
    <citation type="journal article" date="2019" name="Int. J. Syst. Evol. Microbiol.">
        <title>The Global Catalogue of Microorganisms (GCM) 10K type strain sequencing project: providing services to taxonomists for standard genome sequencing and annotation.</title>
        <authorList>
            <consortium name="The Broad Institute Genomics Platform"/>
            <consortium name="The Broad Institute Genome Sequencing Center for Infectious Disease"/>
            <person name="Wu L."/>
            <person name="Ma J."/>
        </authorList>
    </citation>
    <scope>NUCLEOTIDE SEQUENCE [LARGE SCALE GENOMIC DNA]</scope>
    <source>
        <strain evidence="4">CECT 7184</strain>
    </source>
</reference>
<evidence type="ECO:0000259" key="1">
    <source>
        <dbReference type="Pfam" id="PF18096"/>
    </source>
</evidence>